<comment type="caution">
    <text evidence="3">The sequence shown here is derived from an EMBL/GenBank/DDBJ whole genome shotgun (WGS) entry which is preliminary data.</text>
</comment>
<evidence type="ECO:0000313" key="3">
    <source>
        <dbReference type="EMBL" id="TCD65946.1"/>
    </source>
</evidence>
<reference evidence="3 4" key="1">
    <citation type="submission" date="2018-11" db="EMBL/GenBank/DDBJ databases">
        <title>Genome assembly of Steccherinum ochraceum LE-BIN_3174, the white-rot fungus of the Steccherinaceae family (The Residual Polyporoid clade, Polyporales, Basidiomycota).</title>
        <authorList>
            <person name="Fedorova T.V."/>
            <person name="Glazunova O.A."/>
            <person name="Landesman E.O."/>
            <person name="Moiseenko K.V."/>
            <person name="Psurtseva N.V."/>
            <person name="Savinova O.S."/>
            <person name="Shakhova N.V."/>
            <person name="Tyazhelova T.V."/>
            <person name="Vasina D.V."/>
        </authorList>
    </citation>
    <scope>NUCLEOTIDE SEQUENCE [LARGE SCALE GENOMIC DNA]</scope>
    <source>
        <strain evidence="3 4">LE-BIN_3174</strain>
    </source>
</reference>
<feature type="region of interest" description="Disordered" evidence="1">
    <location>
        <begin position="415"/>
        <end position="448"/>
    </location>
</feature>
<keyword evidence="4" id="KW-1185">Reference proteome</keyword>
<gene>
    <name evidence="3" type="ORF">EIP91_001976</name>
</gene>
<protein>
    <submittedName>
        <fullName evidence="3">Uncharacterized protein</fullName>
    </submittedName>
</protein>
<feature type="region of interest" description="Disordered" evidence="1">
    <location>
        <begin position="119"/>
        <end position="168"/>
    </location>
</feature>
<dbReference type="AlphaFoldDB" id="A0A4R0RFE8"/>
<sequence>MLTDVRLLLFNFILSNLLPCLRPFDLRFLTMAPPKWTTDVQFIWLSSLVPHFRRAQEDAQVQNFYASTTEAFLNKWPDGNPTPEDYKAASQDPEAAIVAQFERWKRRIVNWYGYNTRPVKQGKPEQKNTTKSLQESQHLQPHQAQKLALTNKVAQKPWKLSGGKGKTKVGDSIRVDDDDLNIEIERLCKTRPICVNDAHQLSVSRKLKPKPAYFGVESRVYSADVRRDGSVLAAQRKQDGPVKTGRSAATTLRIKFEHVSPDNHNKPATWASSTAKDLREEMSPSKAAHPPHETTLARPFLRFHAERKAKAGFEHEEEDTERARGTEVAQNGTEKSSTLQSQHTRIDGENVSVQLLGRNLLHLAVNGGPCDQEDQPVERLKEPELCGPILALTEQYYFRRSVDRDDVDSMLMSQSFKPQQQPVPAPVAKGFSTPPTEGTVEESTPSLLKTTSQVTTGVYNKMLPSTKNINVRIRPQLALVTGQKESVKGKSLSSEDGSDEGQSMYESNMVRPELHEDVGLSQTASPSPLEDPRTATRAPSLSVSRKTIQLLPEVVAVSSAVQFERSTVPLHLHLITLNEASPDWMKESVAHFCSTYQQPAFLSLVAVWIDYEAVLGYPDGRDRTNHFPIDGRPDQVATWMRTCKLDRNPIARARCNLFIAEFKDWWRSMQPNWRELDDGEWPLSHDVECKGQNWGPLRRGGNRAIYLVIMCVSWWLEHALDSNRDDLLEDALEAVDEVCWVLRHMTLPDLSSTTPGALMKKRAAPGIRASSRNRRPRHEERSHV</sequence>
<feature type="compositionally biased region" description="Polar residues" evidence="1">
    <location>
        <begin position="491"/>
        <end position="504"/>
    </location>
</feature>
<feature type="signal peptide" evidence="2">
    <location>
        <begin position="1"/>
        <end position="23"/>
    </location>
</feature>
<feature type="compositionally biased region" description="Polar residues" evidence="1">
    <location>
        <begin position="433"/>
        <end position="448"/>
    </location>
</feature>
<proteinExistence type="predicted"/>
<organism evidence="3 4">
    <name type="scientific">Steccherinum ochraceum</name>
    <dbReference type="NCBI Taxonomy" id="92696"/>
    <lineage>
        <taxon>Eukaryota</taxon>
        <taxon>Fungi</taxon>
        <taxon>Dikarya</taxon>
        <taxon>Basidiomycota</taxon>
        <taxon>Agaricomycotina</taxon>
        <taxon>Agaricomycetes</taxon>
        <taxon>Polyporales</taxon>
        <taxon>Steccherinaceae</taxon>
        <taxon>Steccherinum</taxon>
    </lineage>
</organism>
<feature type="chain" id="PRO_5020544586" evidence="2">
    <location>
        <begin position="24"/>
        <end position="784"/>
    </location>
</feature>
<dbReference type="EMBL" id="RWJN01000156">
    <property type="protein sequence ID" value="TCD65946.1"/>
    <property type="molecule type" value="Genomic_DNA"/>
</dbReference>
<evidence type="ECO:0000313" key="4">
    <source>
        <dbReference type="Proteomes" id="UP000292702"/>
    </source>
</evidence>
<feature type="compositionally biased region" description="Polar residues" evidence="1">
    <location>
        <begin position="129"/>
        <end position="143"/>
    </location>
</feature>
<feature type="region of interest" description="Disordered" evidence="1">
    <location>
        <begin position="753"/>
        <end position="784"/>
    </location>
</feature>
<feature type="region of interest" description="Disordered" evidence="1">
    <location>
        <begin position="520"/>
        <end position="541"/>
    </location>
</feature>
<feature type="region of interest" description="Disordered" evidence="1">
    <location>
        <begin position="311"/>
        <end position="343"/>
    </location>
</feature>
<feature type="compositionally biased region" description="Low complexity" evidence="1">
    <location>
        <begin position="418"/>
        <end position="428"/>
    </location>
</feature>
<feature type="region of interest" description="Disordered" evidence="1">
    <location>
        <begin position="482"/>
        <end position="504"/>
    </location>
</feature>
<dbReference type="Proteomes" id="UP000292702">
    <property type="component" value="Unassembled WGS sequence"/>
</dbReference>
<accession>A0A4R0RFE8</accession>
<dbReference type="OrthoDB" id="2803872at2759"/>
<keyword evidence="2" id="KW-0732">Signal</keyword>
<dbReference type="STRING" id="92696.A0A4R0RFE8"/>
<feature type="compositionally biased region" description="Polar residues" evidence="1">
    <location>
        <begin position="328"/>
        <end position="343"/>
    </location>
</feature>
<evidence type="ECO:0000256" key="2">
    <source>
        <dbReference type="SAM" id="SignalP"/>
    </source>
</evidence>
<name>A0A4R0RFE8_9APHY</name>
<evidence type="ECO:0000256" key="1">
    <source>
        <dbReference type="SAM" id="MobiDB-lite"/>
    </source>
</evidence>